<name>A0ABW4JLQ5_9BACL</name>
<dbReference type="RefSeq" id="WP_377944726.1">
    <property type="nucleotide sequence ID" value="NZ_JBHUCX010000075.1"/>
</dbReference>
<dbReference type="Proteomes" id="UP001597079">
    <property type="component" value="Unassembled WGS sequence"/>
</dbReference>
<sequence length="234" mass="27868">MGYGYVKLMVQLKRHHQLMINKKKVYRLSKEMGVLKPQRQLQRKYPRKLARNRTVMGPNQLWEADLKYGYIHGEDRFFYILSYIDVFDRQIVGYYIGLRCDAKDVVMTLESALWKRKLFTDGQAMPVIRSDNGPQFISHTFGQACERLGIEHERIPPKTPNMNAHIEAFHRLLEDDRLSAAEFETHAVAYETVDTYMRWYNHERIHSSIHYLSPIDFHREYLKRGPFPFKPIFV</sequence>
<dbReference type="InterPro" id="IPR050900">
    <property type="entry name" value="Transposase_IS3/IS150/IS904"/>
</dbReference>
<dbReference type="EMBL" id="JBHUCX010000075">
    <property type="protein sequence ID" value="MFD1676794.1"/>
    <property type="molecule type" value="Genomic_DNA"/>
</dbReference>
<dbReference type="InterPro" id="IPR012337">
    <property type="entry name" value="RNaseH-like_sf"/>
</dbReference>
<protein>
    <submittedName>
        <fullName evidence="2">IS3 family transposase</fullName>
    </submittedName>
</protein>
<dbReference type="Pfam" id="PF00665">
    <property type="entry name" value="rve"/>
    <property type="match status" value="1"/>
</dbReference>
<dbReference type="Pfam" id="PF13333">
    <property type="entry name" value="rve_2"/>
    <property type="match status" value="1"/>
</dbReference>
<dbReference type="InterPro" id="IPR036397">
    <property type="entry name" value="RNaseH_sf"/>
</dbReference>
<accession>A0ABW4JLQ5</accession>
<dbReference type="PROSITE" id="PS50994">
    <property type="entry name" value="INTEGRASE"/>
    <property type="match status" value="1"/>
</dbReference>
<dbReference type="PANTHER" id="PTHR46889">
    <property type="entry name" value="TRANSPOSASE INSF FOR INSERTION SEQUENCE IS3B-RELATED"/>
    <property type="match status" value="1"/>
</dbReference>
<dbReference type="InterPro" id="IPR048020">
    <property type="entry name" value="Transpos_IS3"/>
</dbReference>
<proteinExistence type="predicted"/>
<keyword evidence="3" id="KW-1185">Reference proteome</keyword>
<dbReference type="NCBIfam" id="NF033516">
    <property type="entry name" value="transpos_IS3"/>
    <property type="match status" value="1"/>
</dbReference>
<feature type="domain" description="Integrase catalytic" evidence="1">
    <location>
        <begin position="54"/>
        <end position="222"/>
    </location>
</feature>
<evidence type="ECO:0000313" key="3">
    <source>
        <dbReference type="Proteomes" id="UP001597079"/>
    </source>
</evidence>
<dbReference type="SUPFAM" id="SSF53098">
    <property type="entry name" value="Ribonuclease H-like"/>
    <property type="match status" value="1"/>
</dbReference>
<comment type="caution">
    <text evidence="2">The sequence shown here is derived from an EMBL/GenBank/DDBJ whole genome shotgun (WGS) entry which is preliminary data.</text>
</comment>
<evidence type="ECO:0000259" key="1">
    <source>
        <dbReference type="PROSITE" id="PS50994"/>
    </source>
</evidence>
<dbReference type="PANTHER" id="PTHR46889:SF5">
    <property type="entry name" value="INTEGRASE PROTEIN"/>
    <property type="match status" value="1"/>
</dbReference>
<evidence type="ECO:0000313" key="2">
    <source>
        <dbReference type="EMBL" id="MFD1676794.1"/>
    </source>
</evidence>
<dbReference type="Gene3D" id="3.30.420.10">
    <property type="entry name" value="Ribonuclease H-like superfamily/Ribonuclease H"/>
    <property type="match status" value="1"/>
</dbReference>
<organism evidence="2 3">
    <name type="scientific">Alicyclobacillus fodiniaquatilis</name>
    <dbReference type="NCBI Taxonomy" id="1661150"/>
    <lineage>
        <taxon>Bacteria</taxon>
        <taxon>Bacillati</taxon>
        <taxon>Bacillota</taxon>
        <taxon>Bacilli</taxon>
        <taxon>Bacillales</taxon>
        <taxon>Alicyclobacillaceae</taxon>
        <taxon>Alicyclobacillus</taxon>
    </lineage>
</organism>
<reference evidence="3" key="1">
    <citation type="journal article" date="2019" name="Int. J. Syst. Evol. Microbiol.">
        <title>The Global Catalogue of Microorganisms (GCM) 10K type strain sequencing project: providing services to taxonomists for standard genome sequencing and annotation.</title>
        <authorList>
            <consortium name="The Broad Institute Genomics Platform"/>
            <consortium name="The Broad Institute Genome Sequencing Center for Infectious Disease"/>
            <person name="Wu L."/>
            <person name="Ma J."/>
        </authorList>
    </citation>
    <scope>NUCLEOTIDE SEQUENCE [LARGE SCALE GENOMIC DNA]</scope>
    <source>
        <strain evidence="3">CGMCC 1.12286</strain>
    </source>
</reference>
<dbReference type="InterPro" id="IPR001584">
    <property type="entry name" value="Integrase_cat-core"/>
</dbReference>
<gene>
    <name evidence="2" type="ORF">ACFSB2_19145</name>
</gene>